<dbReference type="SUPFAM" id="SSF82114">
    <property type="entry name" value="Riboflavin kinase-like"/>
    <property type="match status" value="1"/>
</dbReference>
<dbReference type="PANTHER" id="PTHR22749">
    <property type="entry name" value="RIBOFLAVIN KINASE/FMN ADENYLYLTRANSFERASE"/>
    <property type="match status" value="1"/>
</dbReference>
<comment type="catalytic activity">
    <reaction evidence="14 15">
        <text>FMN + ATP + H(+) = FAD + diphosphate</text>
        <dbReference type="Rhea" id="RHEA:17237"/>
        <dbReference type="ChEBI" id="CHEBI:15378"/>
        <dbReference type="ChEBI" id="CHEBI:30616"/>
        <dbReference type="ChEBI" id="CHEBI:33019"/>
        <dbReference type="ChEBI" id="CHEBI:57692"/>
        <dbReference type="ChEBI" id="CHEBI:58210"/>
        <dbReference type="EC" id="2.7.7.2"/>
    </reaction>
</comment>
<organism evidence="17 18">
    <name type="scientific">Pontibacter lucknowensis</name>
    <dbReference type="NCBI Taxonomy" id="1077936"/>
    <lineage>
        <taxon>Bacteria</taxon>
        <taxon>Pseudomonadati</taxon>
        <taxon>Bacteroidota</taxon>
        <taxon>Cytophagia</taxon>
        <taxon>Cytophagales</taxon>
        <taxon>Hymenobacteraceae</taxon>
        <taxon>Pontibacter</taxon>
    </lineage>
</organism>
<dbReference type="SUPFAM" id="SSF52374">
    <property type="entry name" value="Nucleotidylyl transferase"/>
    <property type="match status" value="1"/>
</dbReference>
<comment type="similarity">
    <text evidence="15">Belongs to the ribF family.</text>
</comment>
<evidence type="ECO:0000256" key="15">
    <source>
        <dbReference type="PIRNR" id="PIRNR004491"/>
    </source>
</evidence>
<keyword evidence="6 15" id="KW-0808">Transferase</keyword>
<protein>
    <recommendedName>
        <fullName evidence="15">Riboflavin biosynthesis protein</fullName>
    </recommendedName>
    <domain>
        <recommendedName>
            <fullName evidence="15">Riboflavin kinase</fullName>
            <ecNumber evidence="15">2.7.1.26</ecNumber>
        </recommendedName>
        <alternativeName>
            <fullName evidence="15">Flavokinase</fullName>
        </alternativeName>
    </domain>
    <domain>
        <recommendedName>
            <fullName evidence="15">FMN adenylyltransferase</fullName>
            <ecNumber evidence="15">2.7.7.2</ecNumber>
        </recommendedName>
        <alternativeName>
            <fullName evidence="15">FAD pyrophosphorylase</fullName>
        </alternativeName>
        <alternativeName>
            <fullName evidence="15">FAD synthase</fullName>
        </alternativeName>
    </domain>
</protein>
<dbReference type="Proteomes" id="UP000185924">
    <property type="component" value="Unassembled WGS sequence"/>
</dbReference>
<keyword evidence="7 15" id="KW-0548">Nucleotidyltransferase</keyword>
<keyword evidence="12" id="KW-0511">Multifunctional enzyme</keyword>
<keyword evidence="4 15" id="KW-0285">Flavoprotein</keyword>
<dbReference type="RefSeq" id="WP_076423061.1">
    <property type="nucleotide sequence ID" value="NZ_FTNM01000006.1"/>
</dbReference>
<evidence type="ECO:0000256" key="2">
    <source>
        <dbReference type="ARBA" id="ARBA00004726"/>
    </source>
</evidence>
<dbReference type="Pfam" id="PF06574">
    <property type="entry name" value="FAD_syn"/>
    <property type="match status" value="1"/>
</dbReference>
<dbReference type="GO" id="GO:0008531">
    <property type="term" value="F:riboflavin kinase activity"/>
    <property type="evidence" value="ECO:0007669"/>
    <property type="project" value="UniProtKB-UniRule"/>
</dbReference>
<comment type="pathway">
    <text evidence="3 15">Cofactor biosynthesis; FMN biosynthesis; FMN from riboflavin (ATP route): step 1/1.</text>
</comment>
<feature type="domain" description="Riboflavin kinase" evidence="16">
    <location>
        <begin position="183"/>
        <end position="308"/>
    </location>
</feature>
<accession>A0A1N7ASD5</accession>
<evidence type="ECO:0000256" key="10">
    <source>
        <dbReference type="ARBA" id="ARBA00022827"/>
    </source>
</evidence>
<comment type="pathway">
    <text evidence="2 15">Cofactor biosynthesis; FAD biosynthesis; FAD from FMN: step 1/1.</text>
</comment>
<dbReference type="InterPro" id="IPR002606">
    <property type="entry name" value="Riboflavin_kinase_bac"/>
</dbReference>
<dbReference type="EC" id="2.7.7.2" evidence="15"/>
<evidence type="ECO:0000256" key="3">
    <source>
        <dbReference type="ARBA" id="ARBA00005201"/>
    </source>
</evidence>
<evidence type="ECO:0000256" key="6">
    <source>
        <dbReference type="ARBA" id="ARBA00022679"/>
    </source>
</evidence>
<evidence type="ECO:0000256" key="5">
    <source>
        <dbReference type="ARBA" id="ARBA00022643"/>
    </source>
</evidence>
<dbReference type="GO" id="GO:0009398">
    <property type="term" value="P:FMN biosynthetic process"/>
    <property type="evidence" value="ECO:0007669"/>
    <property type="project" value="UniProtKB-UniRule"/>
</dbReference>
<dbReference type="GO" id="GO:0006747">
    <property type="term" value="P:FAD biosynthetic process"/>
    <property type="evidence" value="ECO:0007669"/>
    <property type="project" value="UniProtKB-UniRule"/>
</dbReference>
<dbReference type="InterPro" id="IPR014729">
    <property type="entry name" value="Rossmann-like_a/b/a_fold"/>
</dbReference>
<dbReference type="InterPro" id="IPR023465">
    <property type="entry name" value="Riboflavin_kinase_dom_sf"/>
</dbReference>
<keyword evidence="8 15" id="KW-0547">Nucleotide-binding</keyword>
<comment type="function">
    <text evidence="1">Catalyzes the phosphorylation of riboflavin to FMN followed by the adenylation of FMN to FAD.</text>
</comment>
<dbReference type="FunFam" id="2.40.30.30:FF:000003">
    <property type="entry name" value="Riboflavin biosynthesis protein"/>
    <property type="match status" value="1"/>
</dbReference>
<keyword evidence="10 15" id="KW-0274">FAD</keyword>
<dbReference type="AlphaFoldDB" id="A0A1N7ASD5"/>
<evidence type="ECO:0000259" key="16">
    <source>
        <dbReference type="SMART" id="SM00904"/>
    </source>
</evidence>
<evidence type="ECO:0000256" key="12">
    <source>
        <dbReference type="ARBA" id="ARBA00023268"/>
    </source>
</evidence>
<dbReference type="STRING" id="1077936.SAMN05421545_3542"/>
<evidence type="ECO:0000256" key="1">
    <source>
        <dbReference type="ARBA" id="ARBA00002121"/>
    </source>
</evidence>
<dbReference type="InterPro" id="IPR015865">
    <property type="entry name" value="Riboflavin_kinase_bac/euk"/>
</dbReference>
<dbReference type="CDD" id="cd02064">
    <property type="entry name" value="FAD_synthetase_N"/>
    <property type="match status" value="1"/>
</dbReference>
<evidence type="ECO:0000256" key="4">
    <source>
        <dbReference type="ARBA" id="ARBA00022630"/>
    </source>
</evidence>
<dbReference type="OrthoDB" id="9803667at2"/>
<dbReference type="NCBIfam" id="NF004160">
    <property type="entry name" value="PRK05627.1-3"/>
    <property type="match status" value="1"/>
</dbReference>
<evidence type="ECO:0000256" key="7">
    <source>
        <dbReference type="ARBA" id="ARBA00022695"/>
    </source>
</evidence>
<dbReference type="NCBIfam" id="TIGR00083">
    <property type="entry name" value="ribF"/>
    <property type="match status" value="1"/>
</dbReference>
<dbReference type="SMART" id="SM00904">
    <property type="entry name" value="Flavokinase"/>
    <property type="match status" value="1"/>
</dbReference>
<dbReference type="GO" id="GO:0003919">
    <property type="term" value="F:FMN adenylyltransferase activity"/>
    <property type="evidence" value="ECO:0007669"/>
    <property type="project" value="UniProtKB-UniRule"/>
</dbReference>
<evidence type="ECO:0000313" key="17">
    <source>
        <dbReference type="EMBL" id="SIR42030.1"/>
    </source>
</evidence>
<evidence type="ECO:0000256" key="11">
    <source>
        <dbReference type="ARBA" id="ARBA00022840"/>
    </source>
</evidence>
<evidence type="ECO:0000313" key="18">
    <source>
        <dbReference type="Proteomes" id="UP000185924"/>
    </source>
</evidence>
<evidence type="ECO:0000256" key="8">
    <source>
        <dbReference type="ARBA" id="ARBA00022741"/>
    </source>
</evidence>
<evidence type="ECO:0000256" key="14">
    <source>
        <dbReference type="ARBA" id="ARBA00049494"/>
    </source>
</evidence>
<dbReference type="FunFam" id="3.40.50.620:FF:000021">
    <property type="entry name" value="Riboflavin biosynthesis protein"/>
    <property type="match status" value="1"/>
</dbReference>
<dbReference type="InterPro" id="IPR015864">
    <property type="entry name" value="FAD_synthase"/>
</dbReference>
<dbReference type="UniPathway" id="UPA00277">
    <property type="reaction ID" value="UER00407"/>
</dbReference>
<evidence type="ECO:0000256" key="13">
    <source>
        <dbReference type="ARBA" id="ARBA00047880"/>
    </source>
</evidence>
<reference evidence="18" key="1">
    <citation type="submission" date="2017-01" db="EMBL/GenBank/DDBJ databases">
        <authorList>
            <person name="Varghese N."/>
            <person name="Submissions S."/>
        </authorList>
    </citation>
    <scope>NUCLEOTIDE SEQUENCE [LARGE SCALE GENOMIC DNA]</scope>
    <source>
        <strain evidence="18">DM9</strain>
    </source>
</reference>
<keyword evidence="11 15" id="KW-0067">ATP-binding</keyword>
<gene>
    <name evidence="17" type="ORF">SAMN05421545_3542</name>
</gene>
<dbReference type="NCBIfam" id="NF004162">
    <property type="entry name" value="PRK05627.1-5"/>
    <property type="match status" value="1"/>
</dbReference>
<evidence type="ECO:0000256" key="9">
    <source>
        <dbReference type="ARBA" id="ARBA00022777"/>
    </source>
</evidence>
<dbReference type="PIRSF" id="PIRSF004491">
    <property type="entry name" value="FAD_Synth"/>
    <property type="match status" value="1"/>
</dbReference>
<dbReference type="PANTHER" id="PTHR22749:SF6">
    <property type="entry name" value="RIBOFLAVIN KINASE"/>
    <property type="match status" value="1"/>
</dbReference>
<dbReference type="EMBL" id="FTNM01000006">
    <property type="protein sequence ID" value="SIR42030.1"/>
    <property type="molecule type" value="Genomic_DNA"/>
</dbReference>
<keyword evidence="18" id="KW-1185">Reference proteome</keyword>
<dbReference type="GO" id="GO:0009231">
    <property type="term" value="P:riboflavin biosynthetic process"/>
    <property type="evidence" value="ECO:0007669"/>
    <property type="project" value="InterPro"/>
</dbReference>
<dbReference type="Gene3D" id="3.40.50.620">
    <property type="entry name" value="HUPs"/>
    <property type="match status" value="1"/>
</dbReference>
<dbReference type="GO" id="GO:0005524">
    <property type="term" value="F:ATP binding"/>
    <property type="evidence" value="ECO:0007669"/>
    <property type="project" value="UniProtKB-UniRule"/>
</dbReference>
<name>A0A1N7ASD5_9BACT</name>
<keyword evidence="9 15" id="KW-0418">Kinase</keyword>
<dbReference type="UniPathway" id="UPA00276">
    <property type="reaction ID" value="UER00406"/>
</dbReference>
<sequence>MEVIRNIADFPKLSFPVVTSGTFDGVHVGHQKILQRVKERARQSEGQSVVITYWPHPRLVLFPEDNDLRLLATIEERIEQLRSFGIDYLLIIPFTKEFSRLSSRSFIEDVLVKAIHTKVLVIGYDHRFGKNREGSFEHLKARSAQYGFEVEEIPRQDVDDIGVSSTKIRKAIESGDIPTANRYLGHTYSLTSTVVEGNKLGRTIGFPTANLALPASHKLIPAHGVYAVWVKHDGQRLPGMMNIGVRPTVDGSHLTLEVHLINYEGNLYGHTLTVEFVEMLRQEKKFEGLEALKAQLAKDKEDTMRVLGAQ</sequence>
<proteinExistence type="inferred from homology"/>
<dbReference type="InterPro" id="IPR023468">
    <property type="entry name" value="Riboflavin_kinase"/>
</dbReference>
<dbReference type="Gene3D" id="2.40.30.30">
    <property type="entry name" value="Riboflavin kinase-like"/>
    <property type="match status" value="1"/>
</dbReference>
<dbReference type="EC" id="2.7.1.26" evidence="15"/>
<comment type="catalytic activity">
    <reaction evidence="13 15">
        <text>riboflavin + ATP = FMN + ADP + H(+)</text>
        <dbReference type="Rhea" id="RHEA:14357"/>
        <dbReference type="ChEBI" id="CHEBI:15378"/>
        <dbReference type="ChEBI" id="CHEBI:30616"/>
        <dbReference type="ChEBI" id="CHEBI:57986"/>
        <dbReference type="ChEBI" id="CHEBI:58210"/>
        <dbReference type="ChEBI" id="CHEBI:456216"/>
        <dbReference type="EC" id="2.7.1.26"/>
    </reaction>
</comment>
<keyword evidence="5 15" id="KW-0288">FMN</keyword>
<dbReference type="Pfam" id="PF01687">
    <property type="entry name" value="Flavokinase"/>
    <property type="match status" value="1"/>
</dbReference>